<dbReference type="EMBL" id="CAADFO010000128">
    <property type="protein sequence ID" value="VFK32843.1"/>
    <property type="molecule type" value="Genomic_DNA"/>
</dbReference>
<evidence type="ECO:0000313" key="4">
    <source>
        <dbReference type="EMBL" id="VFK35552.1"/>
    </source>
</evidence>
<dbReference type="EMBL" id="CAADGH010000132">
    <property type="protein sequence ID" value="VFK77389.1"/>
    <property type="molecule type" value="Genomic_DNA"/>
</dbReference>
<evidence type="ECO:0000313" key="5">
    <source>
        <dbReference type="EMBL" id="VFK77389.1"/>
    </source>
</evidence>
<dbReference type="AlphaFoldDB" id="A0A450XU89"/>
<dbReference type="InterPro" id="IPR003497">
    <property type="entry name" value="BRO_N_domain"/>
</dbReference>
<reference evidence="3" key="1">
    <citation type="submission" date="2019-02" db="EMBL/GenBank/DDBJ databases">
        <authorList>
            <person name="Gruber-Vodicka R. H."/>
            <person name="Seah K. B. B."/>
        </authorList>
    </citation>
    <scope>NUCLEOTIDE SEQUENCE</scope>
    <source>
        <strain evidence="3">BECK_BZ197</strain>
        <strain evidence="5">BECK_BZ198</strain>
        <strain evidence="4">BECK_BZ199</strain>
    </source>
</reference>
<evidence type="ECO:0000313" key="3">
    <source>
        <dbReference type="EMBL" id="VFK32843.1"/>
    </source>
</evidence>
<evidence type="ECO:0000256" key="1">
    <source>
        <dbReference type="SAM" id="MobiDB-lite"/>
    </source>
</evidence>
<feature type="domain" description="Bro-N" evidence="2">
    <location>
        <begin position="1"/>
        <end position="113"/>
    </location>
</feature>
<feature type="region of interest" description="Disordered" evidence="1">
    <location>
        <begin position="213"/>
        <end position="257"/>
    </location>
</feature>
<gene>
    <name evidence="3" type="ORF">BECKMB1821G_GA0114241_11281</name>
    <name evidence="5" type="ORF">BECKMB1821H_GA0114242_11321</name>
    <name evidence="4" type="ORF">BECKMB1821I_GA0114274_11271</name>
</gene>
<proteinExistence type="predicted"/>
<dbReference type="PROSITE" id="PS51750">
    <property type="entry name" value="BRO_N"/>
    <property type="match status" value="1"/>
</dbReference>
<accession>A0A450XU89</accession>
<protein>
    <submittedName>
        <fullName evidence="3">BRO family, N-terminal domain</fullName>
    </submittedName>
</protein>
<feature type="region of interest" description="Disordered" evidence="1">
    <location>
        <begin position="338"/>
        <end position="364"/>
    </location>
</feature>
<sequence>MSKTLAFHDTSFDLITRDGQLWLSSPQIAEALRYSQPNRVTDIYNRNAREFTDSMTDVIKLPTRGGEQDTRIFSLRGAHLIAMFARTERAREFRKWVLDVLDQHVATEKRQTPSTETDRPCIDSRPKDGRHIPVDHDFGLPFGWVAVKLPEGVIPNGFWQVVARGHHRNTEHVWQANGCPLVPVPDVGPLNKTVNFLQRELFLFGERIRQFSAVEPGQDEPDAPARKEPPAQPVRIKQPRPEQPQPEPTPTPVERSVNEPVVVTSNVPVPIDSDTTSHKLTRDYIEPYVEKALLRQGWVSGEEILINVFDVRKQQIDVRHRRRINEIMARLGLKRGSHRYRDQEGRQRVRRVYRSGDRQSPVSA</sequence>
<name>A0A450XU89_9GAMM</name>
<dbReference type="Pfam" id="PF02498">
    <property type="entry name" value="Bro-N"/>
    <property type="match status" value="1"/>
</dbReference>
<feature type="region of interest" description="Disordered" evidence="1">
    <location>
        <begin position="108"/>
        <end position="130"/>
    </location>
</feature>
<organism evidence="3">
    <name type="scientific">Candidatus Kentrum sp. MB</name>
    <dbReference type="NCBI Taxonomy" id="2138164"/>
    <lineage>
        <taxon>Bacteria</taxon>
        <taxon>Pseudomonadati</taxon>
        <taxon>Pseudomonadota</taxon>
        <taxon>Gammaproteobacteria</taxon>
        <taxon>Candidatus Kentrum</taxon>
    </lineage>
</organism>
<dbReference type="SMART" id="SM01040">
    <property type="entry name" value="Bro-N"/>
    <property type="match status" value="1"/>
</dbReference>
<evidence type="ECO:0000259" key="2">
    <source>
        <dbReference type="PROSITE" id="PS51750"/>
    </source>
</evidence>
<dbReference type="EMBL" id="CAADFQ010000127">
    <property type="protein sequence ID" value="VFK35552.1"/>
    <property type="molecule type" value="Genomic_DNA"/>
</dbReference>
<feature type="compositionally biased region" description="Pro residues" evidence="1">
    <location>
        <begin position="241"/>
        <end position="251"/>
    </location>
</feature>